<gene>
    <name evidence="1" type="ORF">O181_002109</name>
</gene>
<dbReference type="AlphaFoldDB" id="A0A9Q3BBT1"/>
<evidence type="ECO:0000313" key="2">
    <source>
        <dbReference type="Proteomes" id="UP000765509"/>
    </source>
</evidence>
<accession>A0A9Q3BBT1</accession>
<sequence>MEPKTMPASWSQATEALGWTSQKANVLCTFSTLLLCAWTHPHYYRIRLASLFRIPLTVITVLWWSHCLFNRNPAAERATGNLGHLLGCYLLITKSLDWGFFSGPQDIRSYVVENQVGEWRWESTRGKSKAEHGLLGFILHQVIS</sequence>
<organism evidence="1 2">
    <name type="scientific">Austropuccinia psidii MF-1</name>
    <dbReference type="NCBI Taxonomy" id="1389203"/>
    <lineage>
        <taxon>Eukaryota</taxon>
        <taxon>Fungi</taxon>
        <taxon>Dikarya</taxon>
        <taxon>Basidiomycota</taxon>
        <taxon>Pucciniomycotina</taxon>
        <taxon>Pucciniomycetes</taxon>
        <taxon>Pucciniales</taxon>
        <taxon>Sphaerophragmiaceae</taxon>
        <taxon>Austropuccinia</taxon>
    </lineage>
</organism>
<keyword evidence="2" id="KW-1185">Reference proteome</keyword>
<reference evidence="1" key="1">
    <citation type="submission" date="2021-03" db="EMBL/GenBank/DDBJ databases">
        <title>Draft genome sequence of rust myrtle Austropuccinia psidii MF-1, a brazilian biotype.</title>
        <authorList>
            <person name="Quecine M.C."/>
            <person name="Pachon D.M.R."/>
            <person name="Bonatelli M.L."/>
            <person name="Correr F.H."/>
            <person name="Franceschini L.M."/>
            <person name="Leite T.F."/>
            <person name="Margarido G.R.A."/>
            <person name="Almeida C.A."/>
            <person name="Ferrarezi J.A."/>
            <person name="Labate C.A."/>
        </authorList>
    </citation>
    <scope>NUCLEOTIDE SEQUENCE</scope>
    <source>
        <strain evidence="1">MF-1</strain>
    </source>
</reference>
<proteinExistence type="predicted"/>
<dbReference type="Proteomes" id="UP000765509">
    <property type="component" value="Unassembled WGS sequence"/>
</dbReference>
<name>A0A9Q3BBT1_9BASI</name>
<evidence type="ECO:0000313" key="1">
    <source>
        <dbReference type="EMBL" id="MBW0462394.1"/>
    </source>
</evidence>
<dbReference type="EMBL" id="AVOT02000340">
    <property type="protein sequence ID" value="MBW0462394.1"/>
    <property type="molecule type" value="Genomic_DNA"/>
</dbReference>
<protein>
    <submittedName>
        <fullName evidence="1">Uncharacterized protein</fullName>
    </submittedName>
</protein>
<comment type="caution">
    <text evidence="1">The sequence shown here is derived from an EMBL/GenBank/DDBJ whole genome shotgun (WGS) entry which is preliminary data.</text>
</comment>